<evidence type="ECO:0000256" key="1">
    <source>
        <dbReference type="SAM" id="MobiDB-lite"/>
    </source>
</evidence>
<evidence type="ECO:0000313" key="3">
    <source>
        <dbReference type="EMBL" id="GIH65249.1"/>
    </source>
</evidence>
<protein>
    <submittedName>
        <fullName evidence="3">Uncharacterized protein</fullName>
    </submittedName>
</protein>
<keyword evidence="2" id="KW-1133">Transmembrane helix</keyword>
<feature type="region of interest" description="Disordered" evidence="1">
    <location>
        <begin position="147"/>
        <end position="176"/>
    </location>
</feature>
<keyword evidence="4" id="KW-1185">Reference proteome</keyword>
<gene>
    <name evidence="3" type="ORF">Msi02_60660</name>
</gene>
<keyword evidence="2" id="KW-0812">Transmembrane</keyword>
<dbReference type="NCBIfam" id="NF038083">
    <property type="entry name" value="CU044_5270_fam"/>
    <property type="match status" value="1"/>
</dbReference>
<dbReference type="Proteomes" id="UP000660454">
    <property type="component" value="Unassembled WGS sequence"/>
</dbReference>
<keyword evidence="2" id="KW-0472">Membrane</keyword>
<accession>A0ABQ4GV93</accession>
<name>A0ABQ4GV93_9ACTN</name>
<proteinExistence type="predicted"/>
<dbReference type="InterPro" id="IPR047789">
    <property type="entry name" value="CU044_5270-like"/>
</dbReference>
<organism evidence="3 4">
    <name type="scientific">Microbispora siamensis</name>
    <dbReference type="NCBI Taxonomy" id="564413"/>
    <lineage>
        <taxon>Bacteria</taxon>
        <taxon>Bacillati</taxon>
        <taxon>Actinomycetota</taxon>
        <taxon>Actinomycetes</taxon>
        <taxon>Streptosporangiales</taxon>
        <taxon>Streptosporangiaceae</taxon>
        <taxon>Microbispora</taxon>
    </lineage>
</organism>
<evidence type="ECO:0000313" key="4">
    <source>
        <dbReference type="Proteomes" id="UP000660454"/>
    </source>
</evidence>
<dbReference type="EMBL" id="BOOF01000039">
    <property type="protein sequence ID" value="GIH65249.1"/>
    <property type="molecule type" value="Genomic_DNA"/>
</dbReference>
<sequence length="334" mass="36445">MNTDELIRALRPDDLLDETYHRRREADLARIFADLPARRPSSVRARLVLAGAAAAGFAVVAVPAVVAGVAVSHKAEEPAGSRVASAPPSRATPLVTLDARSFLLAGADNAARADGKAGRFWYSRQRTYEPRPSGRILVSTTETWYDGATGRGRMTTGPDIEVGAGEGARRAKPTPRTQDFRMKLQLNIGGEDLSQDDLWRLPREVEGLRRWLAAHRRDEPNVDFTFWMTRLMLSSPTTPATRAAMLRILADQPGLRLERGVTDPIGRPGAAVVSADGANRLIVDESGARLLAEEYNGPDRGERRAGRTVYPGARKGEKTVYEASGWTDEIGDRP</sequence>
<dbReference type="RefSeq" id="WP_204051348.1">
    <property type="nucleotide sequence ID" value="NZ_BOOF01000039.1"/>
</dbReference>
<feature type="transmembrane region" description="Helical" evidence="2">
    <location>
        <begin position="47"/>
        <end position="71"/>
    </location>
</feature>
<evidence type="ECO:0000256" key="2">
    <source>
        <dbReference type="SAM" id="Phobius"/>
    </source>
</evidence>
<reference evidence="3 4" key="1">
    <citation type="submission" date="2021-01" db="EMBL/GenBank/DDBJ databases">
        <title>Whole genome shotgun sequence of Microbispora siamensis NBRC 104113.</title>
        <authorList>
            <person name="Komaki H."/>
            <person name="Tamura T."/>
        </authorList>
    </citation>
    <scope>NUCLEOTIDE SEQUENCE [LARGE SCALE GENOMIC DNA]</scope>
    <source>
        <strain evidence="3 4">NBRC 104113</strain>
    </source>
</reference>
<comment type="caution">
    <text evidence="3">The sequence shown here is derived from an EMBL/GenBank/DDBJ whole genome shotgun (WGS) entry which is preliminary data.</text>
</comment>